<reference evidence="2" key="1">
    <citation type="submission" date="2021-01" db="EMBL/GenBank/DDBJ databases">
        <title>Marivirga sp. nov., isolated from intertidal surface sediments.</title>
        <authorList>
            <person name="Zhang M."/>
        </authorList>
    </citation>
    <scope>NUCLEOTIDE SEQUENCE</scope>
    <source>
        <strain evidence="2">SM1354</strain>
    </source>
</reference>
<accession>A0A937AA32</accession>
<evidence type="ECO:0000313" key="3">
    <source>
        <dbReference type="Proteomes" id="UP000642920"/>
    </source>
</evidence>
<dbReference type="Proteomes" id="UP000642920">
    <property type="component" value="Unassembled WGS sequence"/>
</dbReference>
<gene>
    <name evidence="2" type="ORF">JKP34_07350</name>
</gene>
<organism evidence="2 3">
    <name type="scientific">Marivirga atlantica</name>
    <dbReference type="NCBI Taxonomy" id="1548457"/>
    <lineage>
        <taxon>Bacteria</taxon>
        <taxon>Pseudomonadati</taxon>
        <taxon>Bacteroidota</taxon>
        <taxon>Cytophagia</taxon>
        <taxon>Cytophagales</taxon>
        <taxon>Marivirgaceae</taxon>
        <taxon>Marivirga</taxon>
    </lineage>
</organism>
<feature type="coiled-coil region" evidence="1">
    <location>
        <begin position="129"/>
        <end position="156"/>
    </location>
</feature>
<evidence type="ECO:0000313" key="2">
    <source>
        <dbReference type="EMBL" id="MBL0765060.1"/>
    </source>
</evidence>
<proteinExistence type="predicted"/>
<name>A0A937AA32_9BACT</name>
<comment type="caution">
    <text evidence="2">The sequence shown here is derived from an EMBL/GenBank/DDBJ whole genome shotgun (WGS) entry which is preliminary data.</text>
</comment>
<evidence type="ECO:0000256" key="1">
    <source>
        <dbReference type="SAM" id="Coils"/>
    </source>
</evidence>
<dbReference type="AlphaFoldDB" id="A0A937AA32"/>
<keyword evidence="1" id="KW-0175">Coiled coil</keyword>
<protein>
    <submittedName>
        <fullName evidence="2">SIR2 family protein</fullName>
    </submittedName>
</protein>
<dbReference type="Pfam" id="PF13289">
    <property type="entry name" value="SIR2_2"/>
    <property type="match status" value="1"/>
</dbReference>
<dbReference type="EMBL" id="JAERQG010000001">
    <property type="protein sequence ID" value="MBL0765060.1"/>
    <property type="molecule type" value="Genomic_DNA"/>
</dbReference>
<dbReference type="RefSeq" id="WP_236664913.1">
    <property type="nucleotide sequence ID" value="NZ_JAERQG010000001.1"/>
</dbReference>
<keyword evidence="3" id="KW-1185">Reference proteome</keyword>
<sequence>MNKTMAETAENWQGKHIIKLRDYKIPTSLDEPDALKLREEVEPWLTALCQSEHLSLLTGAGISSAVHYLSNGSAGAGMGNIELSVFENEINVKSKEAAEKAGRGDQPNIEDQIRTINDLVRGLEIYLCDVSEEDELEDLIEELETLKKELNDGIIDFANNVLEAEKNIVNSTSEEAAEYLMNFMLSFASRIATRERLNLFTINYDRILEFGAELAGLHLIDRFVGSVSPIFRSSRLNIDIHYNPPGIRGEPRYLEGVVNFTKLHGSLDWTENDGIVQRFALPYGAKEISTYNIKEGSLMIYPNSSKDRETAEYPYVELFRDFASAVIRPNSTVVTYGYSFGDDHINRVLNDMLTIPSTHLVIIAFDDVGDRIKRFYTKVKRPVQISLLIGSHFGDLKTLVDNYLPKPAIDRTTYKMADLLKARGATVKSIEEKSPEQEKPEGHE</sequence>